<keyword evidence="4" id="KW-1185">Reference proteome</keyword>
<accession>A0A4S8F6R7</accession>
<dbReference type="EMBL" id="STFG01000007">
    <property type="protein sequence ID" value="THU01944.1"/>
    <property type="molecule type" value="Genomic_DNA"/>
</dbReference>
<evidence type="ECO:0000256" key="1">
    <source>
        <dbReference type="SAM" id="Phobius"/>
    </source>
</evidence>
<reference evidence="3 4" key="1">
    <citation type="journal article" date="2015" name="Antonie Van Leeuwenhoek">
        <title>Lampropedia puyangensis sp. nov., isolated from symptomatic bark of Populus ? euramericana canker and emended description of Lampropedia hyalina (Ehrenberg 1832) Lee et al. 2004.</title>
        <authorList>
            <person name="Li Y."/>
            <person name="Wang T."/>
            <person name="Piao C.G."/>
            <person name="Wang L.F."/>
            <person name="Tian G.Z."/>
            <person name="Zhu T.H."/>
            <person name="Guo M.W."/>
        </authorList>
    </citation>
    <scope>NUCLEOTIDE SEQUENCE [LARGE SCALE GENOMIC DNA]</scope>
    <source>
        <strain evidence="3 4">2-bin</strain>
    </source>
</reference>
<comment type="caution">
    <text evidence="3">The sequence shown here is derived from an EMBL/GenBank/DDBJ whole genome shotgun (WGS) entry which is preliminary data.</text>
</comment>
<gene>
    <name evidence="3" type="ORF">E9531_08045</name>
</gene>
<feature type="transmembrane region" description="Helical" evidence="1">
    <location>
        <begin position="763"/>
        <end position="783"/>
    </location>
</feature>
<proteinExistence type="predicted"/>
<dbReference type="Gene3D" id="2.160.20.20">
    <property type="match status" value="1"/>
</dbReference>
<dbReference type="InterPro" id="IPR043990">
    <property type="entry name" value="AC_1"/>
</dbReference>
<keyword evidence="1" id="KW-0812">Transmembrane</keyword>
<dbReference type="CDD" id="cd01344">
    <property type="entry name" value="PL2_Passenger_AT"/>
    <property type="match status" value="1"/>
</dbReference>
<dbReference type="Proteomes" id="UP000308917">
    <property type="component" value="Unassembled WGS sequence"/>
</dbReference>
<sequence length="788" mass="79985">MQAKSARRHQPASLSVRDTAVKASIFMKTHRSPTHKRTMIGKALIAAFAVASSGSVLAQTNYWVGPGDFTDEDAWSAASTNVPGANVVNDISATWGLDSSNNSVYLGSAFYIGHAAEGSLNINSSDFGSISIDIDETTSGIDPAPSTLDQYVDPFFRVGDAEGHGHLRINVQSTPTGSGGSGTVRLYVEEVGLGVGLGNKSEGIVDVLGSGKTLDQMTNGSPNMVGFFHTQQNSVIGHDGGEGKVNLDGAGLGFTPNVYNGPLPLFMVGDGGSSKGSINVLNNGKLSVGDSYSGDTTDIADQLPLSFIGNRSGEGTVTVESSASGEFGNQASFNLGLVVGSASGNGTLNVLANGKATISNGPTSTSNGTCSATDPNLPLASVPLQISADNTASGLVRVSGTNAQLIVAGLTNNADDTVPTVIQENTIGQISIGTGGSLITENNAVIKVGVNHLTRVSTGAPNWETYGNRVSVGGLGPIIASGAGQIVYGSETTTPTAAGSIEASLINLNSADAQVAFNHTGSLTFNIPLSGTGKLTQQAGTTTISGDIVEFPSAALTTNKFEFDTTPDCKPDIADGYLPDHAAFTGGIDVQGGTLTLPSNDVLPYLSTTNISGGTLLQGGTDQNLGAVTQTGGVIQLTGGTTSQATDTATATSWAGSNGTVALDTVLGLDGNDSDKLHITGPISGTTLLHISNLGGTGAQTTADGILVVQADVAHPDDSFALATPVIANGFEYTLKQTGNNWYLVSSPTAVQPSVVAKPVPSMSGLGLLGLGSLLAAFSAFSLRRRQR</sequence>
<dbReference type="AlphaFoldDB" id="A0A4S8F6R7"/>
<evidence type="ECO:0000313" key="4">
    <source>
        <dbReference type="Proteomes" id="UP000308917"/>
    </source>
</evidence>
<evidence type="ECO:0000259" key="2">
    <source>
        <dbReference type="Pfam" id="PF18883"/>
    </source>
</evidence>
<evidence type="ECO:0000313" key="3">
    <source>
        <dbReference type="EMBL" id="THU01944.1"/>
    </source>
</evidence>
<dbReference type="InterPro" id="IPR012332">
    <property type="entry name" value="Autotransporter_pectin_lyase_C"/>
</dbReference>
<organism evidence="3 4">
    <name type="scientific">Lampropedia puyangensis</name>
    <dbReference type="NCBI Taxonomy" id="1330072"/>
    <lineage>
        <taxon>Bacteria</taxon>
        <taxon>Pseudomonadati</taxon>
        <taxon>Pseudomonadota</taxon>
        <taxon>Betaproteobacteria</taxon>
        <taxon>Burkholderiales</taxon>
        <taxon>Comamonadaceae</taxon>
        <taxon>Lampropedia</taxon>
    </lineage>
</organism>
<protein>
    <recommendedName>
        <fullName evidence="2">Autochaperone domain-containing protein</fullName>
    </recommendedName>
</protein>
<feature type="domain" description="Autochaperone" evidence="2">
    <location>
        <begin position="624"/>
        <end position="735"/>
    </location>
</feature>
<dbReference type="SUPFAM" id="SSF51126">
    <property type="entry name" value="Pectin lyase-like"/>
    <property type="match status" value="1"/>
</dbReference>
<keyword evidence="1" id="KW-1133">Transmembrane helix</keyword>
<keyword evidence="1" id="KW-0472">Membrane</keyword>
<dbReference type="Pfam" id="PF18883">
    <property type="entry name" value="AC_1"/>
    <property type="match status" value="1"/>
</dbReference>
<name>A0A4S8F6R7_9BURK</name>
<dbReference type="InterPro" id="IPR011050">
    <property type="entry name" value="Pectin_lyase_fold/virulence"/>
</dbReference>